<dbReference type="InParanoid" id="A0A058ZZX1"/>
<comment type="similarity">
    <text evidence="2">Belongs to the major facilitator superfamily. Proton-dependent oligopeptide transporter (POT/PTR) (TC 2.A.17) family.</text>
</comment>
<feature type="transmembrane region" description="Helical" evidence="6">
    <location>
        <begin position="491"/>
        <end position="511"/>
    </location>
</feature>
<protein>
    <recommendedName>
        <fullName evidence="8">Major facilitator superfamily (MFS) profile domain-containing protein</fullName>
    </recommendedName>
</protein>
<dbReference type="AlphaFoldDB" id="A0A058ZZX1"/>
<evidence type="ECO:0000256" key="6">
    <source>
        <dbReference type="SAM" id="Phobius"/>
    </source>
</evidence>
<name>A0A058ZZX1_EUCGR</name>
<dbReference type="SUPFAM" id="SSF103473">
    <property type="entry name" value="MFS general substrate transporter"/>
    <property type="match status" value="1"/>
</dbReference>
<feature type="transmembrane region" description="Helical" evidence="6">
    <location>
        <begin position="280"/>
        <end position="301"/>
    </location>
</feature>
<dbReference type="eggNOG" id="KOG1237">
    <property type="taxonomic scope" value="Eukaryota"/>
</dbReference>
<feature type="transmembrane region" description="Helical" evidence="6">
    <location>
        <begin position="329"/>
        <end position="349"/>
    </location>
</feature>
<dbReference type="GO" id="GO:0022857">
    <property type="term" value="F:transmembrane transporter activity"/>
    <property type="evidence" value="ECO:0000318"/>
    <property type="project" value="GO_Central"/>
</dbReference>
<dbReference type="InterPro" id="IPR036259">
    <property type="entry name" value="MFS_trans_sf"/>
</dbReference>
<dbReference type="PANTHER" id="PTHR11654">
    <property type="entry name" value="OLIGOPEPTIDE TRANSPORTER-RELATED"/>
    <property type="match status" value="1"/>
</dbReference>
<feature type="transmembrane region" description="Helical" evidence="6">
    <location>
        <begin position="370"/>
        <end position="387"/>
    </location>
</feature>
<sequence>MSLQMNLPVYLKTKYNLYGVFLINVVSIWSGCCNVLPLVGAFVAEKYLGRFRTLLLGCTGMGMMTLTASIPQLRPSPCNSQTDCQQPDSGDLTFLFASLGLVAIGAGAVRPCCIAFGADQFADTTEKGRKQMQSFYNWWYLSFTATLIVALLIVIYVQSKISWAVGFAIPTACLALSVFIFLLGHNTYIKIRPQGSVYSNMAKVIVAALGKRHLTHGDEHRMPFYDPPLDESVLQVKKLAHTDRFRCLDRGAVIANPGELNDQGIAKNGWRLCSLQQVEILKSLVAIAPVWVSGIVCMLAMDQQSVNGVLQVFQMDQSMGPHFQVPPSWFSVSSMIVLAVWIFIYEFVLPKASLRFSGKRCKRLTIEQRINIGIVMAILCMIVAGVVENRRRSLALQKGSFVAPISAAFLLPQFALSGLIEAFAAIAMMELLTSHVPETLRTVGGAIFFLSLSIASYLTSSLVSAIHSLTGMNGKTSWIGGRDLNESRLDYYYYVIAGLSVVNLAYFNLFARKYLGGVGFGGESR</sequence>
<dbReference type="GO" id="GO:0055085">
    <property type="term" value="P:transmembrane transport"/>
    <property type="evidence" value="ECO:0000318"/>
    <property type="project" value="GO_Central"/>
</dbReference>
<evidence type="ECO:0000256" key="2">
    <source>
        <dbReference type="ARBA" id="ARBA00005982"/>
    </source>
</evidence>
<comment type="subcellular location">
    <subcellularLocation>
        <location evidence="1">Membrane</location>
        <topology evidence="1">Multi-pass membrane protein</topology>
    </subcellularLocation>
</comment>
<feature type="transmembrane region" description="Helical" evidence="6">
    <location>
        <begin position="407"/>
        <end position="431"/>
    </location>
</feature>
<proteinExistence type="inferred from homology"/>
<evidence type="ECO:0008006" key="8">
    <source>
        <dbReference type="Google" id="ProtNLM"/>
    </source>
</evidence>
<gene>
    <name evidence="7" type="ORF">EUGRSUZ_K00913</name>
</gene>
<organism evidence="7">
    <name type="scientific">Eucalyptus grandis</name>
    <name type="common">Flooded gum</name>
    <dbReference type="NCBI Taxonomy" id="71139"/>
    <lineage>
        <taxon>Eukaryota</taxon>
        <taxon>Viridiplantae</taxon>
        <taxon>Streptophyta</taxon>
        <taxon>Embryophyta</taxon>
        <taxon>Tracheophyta</taxon>
        <taxon>Spermatophyta</taxon>
        <taxon>Magnoliopsida</taxon>
        <taxon>eudicotyledons</taxon>
        <taxon>Gunneridae</taxon>
        <taxon>Pentapetalae</taxon>
        <taxon>rosids</taxon>
        <taxon>malvids</taxon>
        <taxon>Myrtales</taxon>
        <taxon>Myrtaceae</taxon>
        <taxon>Myrtoideae</taxon>
        <taxon>Eucalypteae</taxon>
        <taxon>Eucalyptus</taxon>
    </lineage>
</organism>
<dbReference type="Gramene" id="KCW47108">
    <property type="protein sequence ID" value="KCW47108"/>
    <property type="gene ID" value="EUGRSUZ_K00913"/>
</dbReference>
<reference evidence="7" key="1">
    <citation type="submission" date="2013-07" db="EMBL/GenBank/DDBJ databases">
        <title>The genome of Eucalyptus grandis.</title>
        <authorList>
            <person name="Schmutz J."/>
            <person name="Hayes R."/>
            <person name="Myburg A."/>
            <person name="Tuskan G."/>
            <person name="Grattapaglia D."/>
            <person name="Rokhsar D.S."/>
        </authorList>
    </citation>
    <scope>NUCLEOTIDE SEQUENCE</scope>
    <source>
        <tissue evidence="7">Leaf extractions</tissue>
    </source>
</reference>
<feature type="transmembrane region" description="Helical" evidence="6">
    <location>
        <begin position="138"/>
        <end position="157"/>
    </location>
</feature>
<keyword evidence="4 6" id="KW-1133">Transmembrane helix</keyword>
<keyword evidence="3 6" id="KW-0812">Transmembrane</keyword>
<dbReference type="EMBL" id="KK198763">
    <property type="protein sequence ID" value="KCW47108.1"/>
    <property type="molecule type" value="Genomic_DNA"/>
</dbReference>
<evidence type="ECO:0000256" key="1">
    <source>
        <dbReference type="ARBA" id="ARBA00004141"/>
    </source>
</evidence>
<evidence type="ECO:0000256" key="4">
    <source>
        <dbReference type="ARBA" id="ARBA00022989"/>
    </source>
</evidence>
<evidence type="ECO:0000256" key="3">
    <source>
        <dbReference type="ARBA" id="ARBA00022692"/>
    </source>
</evidence>
<feature type="transmembrane region" description="Helical" evidence="6">
    <location>
        <begin position="163"/>
        <end position="184"/>
    </location>
</feature>
<keyword evidence="5 6" id="KW-0472">Membrane</keyword>
<evidence type="ECO:0000256" key="5">
    <source>
        <dbReference type="ARBA" id="ARBA00023136"/>
    </source>
</evidence>
<dbReference type="Pfam" id="PF00854">
    <property type="entry name" value="PTR2"/>
    <property type="match status" value="1"/>
</dbReference>
<dbReference type="GO" id="GO:0005886">
    <property type="term" value="C:plasma membrane"/>
    <property type="evidence" value="ECO:0000318"/>
    <property type="project" value="GO_Central"/>
</dbReference>
<feature type="transmembrane region" description="Helical" evidence="6">
    <location>
        <begin position="443"/>
        <end position="466"/>
    </location>
</feature>
<accession>A0A058ZZX1</accession>
<dbReference type="InterPro" id="IPR000109">
    <property type="entry name" value="POT_fam"/>
</dbReference>
<feature type="transmembrane region" description="Helical" evidence="6">
    <location>
        <begin position="54"/>
        <end position="73"/>
    </location>
</feature>
<dbReference type="Gene3D" id="1.20.1250.20">
    <property type="entry name" value="MFS general substrate transporter like domains"/>
    <property type="match status" value="1"/>
</dbReference>
<feature type="transmembrane region" description="Helical" evidence="6">
    <location>
        <begin position="93"/>
        <end position="117"/>
    </location>
</feature>
<feature type="transmembrane region" description="Helical" evidence="6">
    <location>
        <begin position="20"/>
        <end position="42"/>
    </location>
</feature>
<evidence type="ECO:0000313" key="7">
    <source>
        <dbReference type="EMBL" id="KCW47108.1"/>
    </source>
</evidence>